<keyword evidence="3" id="KW-0067">ATP-binding</keyword>
<evidence type="ECO:0000256" key="1">
    <source>
        <dbReference type="ARBA" id="ARBA00006611"/>
    </source>
</evidence>
<evidence type="ECO:0000256" key="3">
    <source>
        <dbReference type="ARBA" id="ARBA00022840"/>
    </source>
</evidence>
<dbReference type="SUPFAM" id="SSF52540">
    <property type="entry name" value="P-loop containing nucleoside triphosphate hydrolases"/>
    <property type="match status" value="1"/>
</dbReference>
<dbReference type="EMBL" id="CP060201">
    <property type="protein sequence ID" value="QNH74940.1"/>
    <property type="molecule type" value="Genomic_DNA"/>
</dbReference>
<dbReference type="Pfam" id="PF05157">
    <property type="entry name" value="MshEN"/>
    <property type="match status" value="1"/>
</dbReference>
<dbReference type="Proteomes" id="UP000515277">
    <property type="component" value="Chromosome"/>
</dbReference>
<dbReference type="CDD" id="cd01129">
    <property type="entry name" value="PulE-GspE-like"/>
    <property type="match status" value="1"/>
</dbReference>
<dbReference type="PANTHER" id="PTHR30258:SF13">
    <property type="entry name" value="SECRETION PATHWAY ATPASE-RELATED"/>
    <property type="match status" value="1"/>
</dbReference>
<evidence type="ECO:0000313" key="5">
    <source>
        <dbReference type="EMBL" id="QNH74940.1"/>
    </source>
</evidence>
<dbReference type="Gene3D" id="3.30.300.160">
    <property type="entry name" value="Type II secretion system, protein E, N-terminal domain"/>
    <property type="match status" value="1"/>
</dbReference>
<sequence>MTAAQVSPDRWLDLSELLSDLLAQERISQDAAEQAMSARRQGADPHLHPLELIASQQLPDRQQPGRHLDLDSLSAWLARQAGQPYLRIDPLRIDVAGITPLMSFAFAQRHKILAVAEDAHSVTVASAQPYVRGWEADLAQVLKRPIRRVVASPAEIQRLTLEFYRLAKSVSGASNEQKTRGPGNFEQLLKLGANDQAPDADDAHIVNIVDWLFQYAFQQRASDIHIEPRREHGTLRFRIDGVLHNVYQFPPLVTLAMVSRLKSLGRMNVAEKRRPQDGRIKTRPPAGSEIELRLSTLPTAFGEKLVMRIFDPQVLLKDFDQLGFGADDLSRWQAMTSQAHGIILVTGPTGSGKTSTLYTTLKQLATPEINLCTIEDPIEMIEPAFNQMQVQPNIDLSFSSGVRALMRQDPDIIMIGEIRDLETAEMAIQAALTGHLVLSTLHTNDAPAAISRLLELGVPPYLLRATLVGVMAQRLVRTLCRHCKAPAELASDDWHNLIHPRQSPPPRHGMRAVGCAECRGTGYHGRTAVYEVMPLSAALRALIQSDLDLADLRRQAAEDGMHSLRQAAARKLAEGLTSFEEVLRVTPQNPGG</sequence>
<organism evidence="5 6">
    <name type="scientific">Pseudomonas protegens</name>
    <dbReference type="NCBI Taxonomy" id="380021"/>
    <lineage>
        <taxon>Bacteria</taxon>
        <taxon>Pseudomonadati</taxon>
        <taxon>Pseudomonadota</taxon>
        <taxon>Gammaproteobacteria</taxon>
        <taxon>Pseudomonadales</taxon>
        <taxon>Pseudomonadaceae</taxon>
        <taxon>Pseudomonas</taxon>
    </lineage>
</organism>
<dbReference type="GO" id="GO:0016887">
    <property type="term" value="F:ATP hydrolysis activity"/>
    <property type="evidence" value="ECO:0007669"/>
    <property type="project" value="TreeGrafter"/>
</dbReference>
<dbReference type="InterPro" id="IPR003593">
    <property type="entry name" value="AAA+_ATPase"/>
</dbReference>
<comment type="similarity">
    <text evidence="1">Belongs to the GSP E family.</text>
</comment>
<dbReference type="FunFam" id="3.40.50.300:FF:000398">
    <property type="entry name" value="Type IV pilus assembly ATPase PilB"/>
    <property type="match status" value="1"/>
</dbReference>
<dbReference type="RefSeq" id="WP_179599172.1">
    <property type="nucleotide sequence ID" value="NZ_CP060201.1"/>
</dbReference>
<accession>A0A7G8YGZ0</accession>
<feature type="domain" description="Bacterial type II secretion system protein E" evidence="4">
    <location>
        <begin position="406"/>
        <end position="420"/>
    </location>
</feature>
<dbReference type="Pfam" id="PF00437">
    <property type="entry name" value="T2SSE"/>
    <property type="match status" value="1"/>
</dbReference>
<dbReference type="PROSITE" id="PS00662">
    <property type="entry name" value="T2SP_E"/>
    <property type="match status" value="1"/>
</dbReference>
<dbReference type="SMART" id="SM00382">
    <property type="entry name" value="AAA"/>
    <property type="match status" value="1"/>
</dbReference>
<dbReference type="PANTHER" id="PTHR30258">
    <property type="entry name" value="TYPE II SECRETION SYSTEM PROTEIN GSPE-RELATED"/>
    <property type="match status" value="1"/>
</dbReference>
<reference evidence="6" key="1">
    <citation type="journal article" date="2020" name="Microbiol. Resour. Announc.">
        <title>Complete genome sequences of four natural Pseudomonas isolates that catabolize a wide range of aromatic compounds relevant to lignin valorization.</title>
        <authorList>
            <person name="Hatmaker E.A."/>
            <person name="Presley G."/>
            <person name="Cannon O."/>
            <person name="Guss A.M."/>
            <person name="Elkins J.G."/>
        </authorList>
    </citation>
    <scope>NUCLEOTIDE SEQUENCE [LARGE SCALE GENOMIC DNA]</scope>
    <source>
        <strain evidence="6">H1F5C</strain>
    </source>
</reference>
<name>A0A7G8YGZ0_9PSED</name>
<dbReference type="InterPro" id="IPR001482">
    <property type="entry name" value="T2SS/T4SS_dom"/>
</dbReference>
<dbReference type="InterPro" id="IPR007831">
    <property type="entry name" value="T2SS_GspE_N"/>
</dbReference>
<dbReference type="GO" id="GO:0005524">
    <property type="term" value="F:ATP binding"/>
    <property type="evidence" value="ECO:0007669"/>
    <property type="project" value="UniProtKB-KW"/>
</dbReference>
<dbReference type="GO" id="GO:0005886">
    <property type="term" value="C:plasma membrane"/>
    <property type="evidence" value="ECO:0007669"/>
    <property type="project" value="TreeGrafter"/>
</dbReference>
<dbReference type="InterPro" id="IPR027417">
    <property type="entry name" value="P-loop_NTPase"/>
</dbReference>
<evidence type="ECO:0000256" key="2">
    <source>
        <dbReference type="ARBA" id="ARBA00022741"/>
    </source>
</evidence>
<evidence type="ECO:0000313" key="6">
    <source>
        <dbReference type="Proteomes" id="UP000515277"/>
    </source>
</evidence>
<proteinExistence type="inferred from homology"/>
<evidence type="ECO:0000259" key="4">
    <source>
        <dbReference type="PROSITE" id="PS00662"/>
    </source>
</evidence>
<dbReference type="SUPFAM" id="SSF160246">
    <property type="entry name" value="EspE N-terminal domain-like"/>
    <property type="match status" value="1"/>
</dbReference>
<dbReference type="InterPro" id="IPR037257">
    <property type="entry name" value="T2SS_E_N_sf"/>
</dbReference>
<gene>
    <name evidence="5" type="primary">tadA</name>
    <name evidence="5" type="ORF">GGI48_16520</name>
</gene>
<protein>
    <submittedName>
        <fullName evidence="5">Flp pilus assembly complex ATPase component TadA</fullName>
    </submittedName>
</protein>
<dbReference type="Gene3D" id="3.30.450.90">
    <property type="match status" value="1"/>
</dbReference>
<dbReference type="AlphaFoldDB" id="A0A7G8YGZ0"/>
<keyword evidence="2" id="KW-0547">Nucleotide-binding</keyword>
<dbReference type="Gene3D" id="3.40.50.300">
    <property type="entry name" value="P-loop containing nucleotide triphosphate hydrolases"/>
    <property type="match status" value="1"/>
</dbReference>